<dbReference type="OrthoDB" id="6495421at2759"/>
<evidence type="ECO:0000313" key="1">
    <source>
        <dbReference type="EMBL" id="GFY79624.1"/>
    </source>
</evidence>
<accession>A0A8X7CNP5</accession>
<reference evidence="1" key="1">
    <citation type="submission" date="2020-08" db="EMBL/GenBank/DDBJ databases">
        <title>Multicomponent nature underlies the extraordinary mechanical properties of spider dragline silk.</title>
        <authorList>
            <person name="Kono N."/>
            <person name="Nakamura H."/>
            <person name="Mori M."/>
            <person name="Yoshida Y."/>
            <person name="Ohtoshi R."/>
            <person name="Malay A.D."/>
            <person name="Moran D.A.P."/>
            <person name="Tomita M."/>
            <person name="Numata K."/>
            <person name="Arakawa K."/>
        </authorList>
    </citation>
    <scope>NUCLEOTIDE SEQUENCE</scope>
</reference>
<protein>
    <submittedName>
        <fullName evidence="1">Uncharacterized protein</fullName>
    </submittedName>
</protein>
<dbReference type="EMBL" id="BMAV01023697">
    <property type="protein sequence ID" value="GFY79624.1"/>
    <property type="molecule type" value="Genomic_DNA"/>
</dbReference>
<dbReference type="Proteomes" id="UP000886998">
    <property type="component" value="Unassembled WGS sequence"/>
</dbReference>
<proteinExistence type="predicted"/>
<sequence>MFKNCRKGKSSDRSLELERKTVNQDLFDFYQCQKRHHKTIHYTERAQNQEVKNSTFEPLNTSAPDFELRFIDNCRSKVKKREPLTTSEVNDAETWLIKQDQSGINLSDPSDRFSRWVEAWPMEFITAKDVHVRITPFVFKDLETCTYAILRDDSIRGVLQPPYSGPYRILQRIGKVSVLRFGTKEVRVSIDRIKPA</sequence>
<keyword evidence="2" id="KW-1185">Reference proteome</keyword>
<gene>
    <name evidence="1" type="ORF">TNIN_314801</name>
</gene>
<dbReference type="AlphaFoldDB" id="A0A8X7CNP5"/>
<evidence type="ECO:0000313" key="2">
    <source>
        <dbReference type="Proteomes" id="UP000886998"/>
    </source>
</evidence>
<name>A0A8X7CNP5_9ARAC</name>
<organism evidence="1 2">
    <name type="scientific">Trichonephila inaurata madagascariensis</name>
    <dbReference type="NCBI Taxonomy" id="2747483"/>
    <lineage>
        <taxon>Eukaryota</taxon>
        <taxon>Metazoa</taxon>
        <taxon>Ecdysozoa</taxon>
        <taxon>Arthropoda</taxon>
        <taxon>Chelicerata</taxon>
        <taxon>Arachnida</taxon>
        <taxon>Araneae</taxon>
        <taxon>Araneomorphae</taxon>
        <taxon>Entelegynae</taxon>
        <taxon>Araneoidea</taxon>
        <taxon>Nephilidae</taxon>
        <taxon>Trichonephila</taxon>
        <taxon>Trichonephila inaurata</taxon>
    </lineage>
</organism>
<comment type="caution">
    <text evidence="1">The sequence shown here is derived from an EMBL/GenBank/DDBJ whole genome shotgun (WGS) entry which is preliminary data.</text>
</comment>